<reference evidence="1" key="1">
    <citation type="submission" date="2014-11" db="EMBL/GenBank/DDBJ databases">
        <authorList>
            <person name="Amaro Gonzalez C."/>
        </authorList>
    </citation>
    <scope>NUCLEOTIDE SEQUENCE</scope>
</reference>
<sequence>MILSRVSGKSLVPVPYTRTGVPSFIRKGPVSLAVGFSFSPTLRYLVQ</sequence>
<dbReference type="EMBL" id="GBXM01091604">
    <property type="protein sequence ID" value="JAH16973.1"/>
    <property type="molecule type" value="Transcribed_RNA"/>
</dbReference>
<evidence type="ECO:0000313" key="1">
    <source>
        <dbReference type="EMBL" id="JAH16973.1"/>
    </source>
</evidence>
<name>A0A0E9QLN2_ANGAN</name>
<dbReference type="AlphaFoldDB" id="A0A0E9QLN2"/>
<reference evidence="1" key="2">
    <citation type="journal article" date="2015" name="Fish Shellfish Immunol.">
        <title>Early steps in the European eel (Anguilla anguilla)-Vibrio vulnificus interaction in the gills: Role of the RtxA13 toxin.</title>
        <authorList>
            <person name="Callol A."/>
            <person name="Pajuelo D."/>
            <person name="Ebbesson L."/>
            <person name="Teles M."/>
            <person name="MacKenzie S."/>
            <person name="Amaro C."/>
        </authorList>
    </citation>
    <scope>NUCLEOTIDE SEQUENCE</scope>
</reference>
<organism evidence="1">
    <name type="scientific">Anguilla anguilla</name>
    <name type="common">European freshwater eel</name>
    <name type="synonym">Muraena anguilla</name>
    <dbReference type="NCBI Taxonomy" id="7936"/>
    <lineage>
        <taxon>Eukaryota</taxon>
        <taxon>Metazoa</taxon>
        <taxon>Chordata</taxon>
        <taxon>Craniata</taxon>
        <taxon>Vertebrata</taxon>
        <taxon>Euteleostomi</taxon>
        <taxon>Actinopterygii</taxon>
        <taxon>Neopterygii</taxon>
        <taxon>Teleostei</taxon>
        <taxon>Anguilliformes</taxon>
        <taxon>Anguillidae</taxon>
        <taxon>Anguilla</taxon>
    </lineage>
</organism>
<proteinExistence type="predicted"/>
<protein>
    <submittedName>
        <fullName evidence="1">Uncharacterized protein</fullName>
    </submittedName>
</protein>
<accession>A0A0E9QLN2</accession>